<evidence type="ECO:0000313" key="2">
    <source>
        <dbReference type="Proteomes" id="UP001231109"/>
    </source>
</evidence>
<organism evidence="1 2">
    <name type="scientific">Rheinheimera baltica</name>
    <dbReference type="NCBI Taxonomy" id="67576"/>
    <lineage>
        <taxon>Bacteria</taxon>
        <taxon>Pseudomonadati</taxon>
        <taxon>Pseudomonadota</taxon>
        <taxon>Gammaproteobacteria</taxon>
        <taxon>Chromatiales</taxon>
        <taxon>Chromatiaceae</taxon>
        <taxon>Rheinheimera</taxon>
    </lineage>
</organism>
<gene>
    <name evidence="1" type="ORF">ORJ04_05930</name>
</gene>
<dbReference type="EMBL" id="JAPJDZ010000009">
    <property type="protein sequence ID" value="MDP5135486.1"/>
    <property type="molecule type" value="Genomic_DNA"/>
</dbReference>
<reference evidence="1 2" key="1">
    <citation type="submission" date="2022-11" db="EMBL/GenBank/DDBJ databases">
        <title>Viruses from the air-sea interface of a natural surface slick.</title>
        <authorList>
            <person name="Rahlff J."/>
            <person name="Holmfeldt K."/>
        </authorList>
    </citation>
    <scope>NUCLEOTIDE SEQUENCE [LARGE SCALE GENOMIC DNA]</scope>
    <source>
        <strain evidence="1 2">SMS4</strain>
    </source>
</reference>
<proteinExistence type="predicted"/>
<keyword evidence="2" id="KW-1185">Reference proteome</keyword>
<sequence length="164" mass="18225">MSDINLIKTVLFNAVDLTEALARLTELGIEFRACSFTDNGYHVTGHDITFWPTTSLRCPLAVCINGNLFDYDDRRSFLAGQCETVETTVPAASPDTTGQRPYTCPHCKKSLDDTSGCNIHKPSTESVDKKNVQFFKPRLELAVLRSVLNIERRLRLGKAKGLSS</sequence>
<name>A0ABT9HWK7_9GAMM</name>
<dbReference type="RefSeq" id="WP_305974479.1">
    <property type="nucleotide sequence ID" value="NZ_JAPJDZ010000009.1"/>
</dbReference>
<evidence type="ECO:0000313" key="1">
    <source>
        <dbReference type="EMBL" id="MDP5135486.1"/>
    </source>
</evidence>
<protein>
    <submittedName>
        <fullName evidence="1">Uncharacterized protein</fullName>
    </submittedName>
</protein>
<comment type="caution">
    <text evidence="1">The sequence shown here is derived from an EMBL/GenBank/DDBJ whole genome shotgun (WGS) entry which is preliminary data.</text>
</comment>
<dbReference type="Proteomes" id="UP001231109">
    <property type="component" value="Unassembled WGS sequence"/>
</dbReference>
<accession>A0ABT9HWK7</accession>